<dbReference type="GO" id="GO:0000171">
    <property type="term" value="F:ribonuclease MRP activity"/>
    <property type="evidence" value="ECO:0007669"/>
    <property type="project" value="TreeGrafter"/>
</dbReference>
<evidence type="ECO:0000256" key="1">
    <source>
        <dbReference type="SAM" id="MobiDB-lite"/>
    </source>
</evidence>
<dbReference type="GO" id="GO:0005829">
    <property type="term" value="C:cytosol"/>
    <property type="evidence" value="ECO:0007669"/>
    <property type="project" value="TreeGrafter"/>
</dbReference>
<dbReference type="GO" id="GO:0004526">
    <property type="term" value="F:ribonuclease P activity"/>
    <property type="evidence" value="ECO:0007669"/>
    <property type="project" value="TreeGrafter"/>
</dbReference>
<evidence type="ECO:0000313" key="3">
    <source>
        <dbReference type="Proteomes" id="UP001313282"/>
    </source>
</evidence>
<dbReference type="Proteomes" id="UP001313282">
    <property type="component" value="Unassembled WGS sequence"/>
</dbReference>
<protein>
    <submittedName>
        <fullName evidence="2">Uncharacterized protein</fullName>
    </submittedName>
</protein>
<accession>A0AAN8MVT5</accession>
<dbReference type="GO" id="GO:0008033">
    <property type="term" value="P:tRNA processing"/>
    <property type="evidence" value="ECO:0007669"/>
    <property type="project" value="InterPro"/>
</dbReference>
<dbReference type="GO" id="GO:0034965">
    <property type="term" value="P:intronic box C/D snoRNA processing"/>
    <property type="evidence" value="ECO:0007669"/>
    <property type="project" value="TreeGrafter"/>
</dbReference>
<dbReference type="PANTHER" id="PTHR28272">
    <property type="entry name" value="RIBONUCLEASES P/MRP PROTEIN SUBUNIT POP3"/>
    <property type="match status" value="1"/>
</dbReference>
<dbReference type="AlphaFoldDB" id="A0AAN8MVT5"/>
<organism evidence="2 3">
    <name type="scientific">Orbilia javanica</name>
    <dbReference type="NCBI Taxonomy" id="47235"/>
    <lineage>
        <taxon>Eukaryota</taxon>
        <taxon>Fungi</taxon>
        <taxon>Dikarya</taxon>
        <taxon>Ascomycota</taxon>
        <taxon>Pezizomycotina</taxon>
        <taxon>Orbiliomycetes</taxon>
        <taxon>Orbiliales</taxon>
        <taxon>Orbiliaceae</taxon>
        <taxon>Orbilia</taxon>
    </lineage>
</organism>
<dbReference type="EMBL" id="JAVHNR010000003">
    <property type="protein sequence ID" value="KAK6348257.1"/>
    <property type="molecule type" value="Genomic_DNA"/>
</dbReference>
<dbReference type="GO" id="GO:0006364">
    <property type="term" value="P:rRNA processing"/>
    <property type="evidence" value="ECO:0007669"/>
    <property type="project" value="InterPro"/>
</dbReference>
<dbReference type="GO" id="GO:0005655">
    <property type="term" value="C:nucleolar ribonuclease P complex"/>
    <property type="evidence" value="ECO:0007669"/>
    <property type="project" value="TreeGrafter"/>
</dbReference>
<comment type="caution">
    <text evidence="2">The sequence shown here is derived from an EMBL/GenBank/DDBJ whole genome shotgun (WGS) entry which is preliminary data.</text>
</comment>
<dbReference type="Pfam" id="PF08228">
    <property type="entry name" value="RNase_P_pop3"/>
    <property type="match status" value="1"/>
</dbReference>
<reference evidence="2 3" key="1">
    <citation type="submission" date="2019-10" db="EMBL/GenBank/DDBJ databases">
        <authorList>
            <person name="Palmer J.M."/>
        </authorList>
    </citation>
    <scope>NUCLEOTIDE SEQUENCE [LARGE SCALE GENOMIC DNA]</scope>
    <source>
        <strain evidence="2 3">TWF718</strain>
    </source>
</reference>
<dbReference type="GO" id="GO:0000172">
    <property type="term" value="C:ribonuclease MRP complex"/>
    <property type="evidence" value="ECO:0007669"/>
    <property type="project" value="TreeGrafter"/>
</dbReference>
<dbReference type="PANTHER" id="PTHR28272:SF1">
    <property type="entry name" value="RIBONUCLEASES P_MRP PROTEIN SUBUNIT POP3"/>
    <property type="match status" value="1"/>
</dbReference>
<evidence type="ECO:0000313" key="2">
    <source>
        <dbReference type="EMBL" id="KAK6348257.1"/>
    </source>
</evidence>
<proteinExistence type="predicted"/>
<sequence length="252" mass="27434">MASLKDKAKKAKTIFSLDTPTPTFLSPAWPEISSQTSSDAFTVLSKLLTDLQELQQSTSTIEGDGKPKILAGPNPVTAYLEHLVQLNVPTSLLKPSPKTENPPKDVRKPLAVLVTRSDQPSVLHSHIPFLCAAVSVPLVALPKGSEQKLVKILKPQNGSVYMLVVFEDTPGVEELRKLLLDEDGQIIVGKVGMPEILQPSEAKWIETRSKVTQTFVGERRKGKRKGEGETNIETKNIGNESKAPAKKAKKDG</sequence>
<gene>
    <name evidence="2" type="ORF">TWF718_006065</name>
</gene>
<keyword evidence="3" id="KW-1185">Reference proteome</keyword>
<feature type="region of interest" description="Disordered" evidence="1">
    <location>
        <begin position="216"/>
        <end position="252"/>
    </location>
</feature>
<name>A0AAN8MVT5_9PEZI</name>
<dbReference type="InterPro" id="IPR013241">
    <property type="entry name" value="RNase_P_Pop3"/>
</dbReference>